<comment type="caution">
    <text evidence="2">The sequence shown here is derived from an EMBL/GenBank/DDBJ whole genome shotgun (WGS) entry which is preliminary data.</text>
</comment>
<dbReference type="EMBL" id="JARBHB010000002">
    <property type="protein sequence ID" value="KAJ8893618.1"/>
    <property type="molecule type" value="Genomic_DNA"/>
</dbReference>
<accession>A0ABQ9ICJ4</accession>
<evidence type="ECO:0000313" key="3">
    <source>
        <dbReference type="Proteomes" id="UP001159363"/>
    </source>
</evidence>
<dbReference type="Proteomes" id="UP001159363">
    <property type="component" value="Chromosome 2"/>
</dbReference>
<organism evidence="2 3">
    <name type="scientific">Dryococelus australis</name>
    <dbReference type="NCBI Taxonomy" id="614101"/>
    <lineage>
        <taxon>Eukaryota</taxon>
        <taxon>Metazoa</taxon>
        <taxon>Ecdysozoa</taxon>
        <taxon>Arthropoda</taxon>
        <taxon>Hexapoda</taxon>
        <taxon>Insecta</taxon>
        <taxon>Pterygota</taxon>
        <taxon>Neoptera</taxon>
        <taxon>Polyneoptera</taxon>
        <taxon>Phasmatodea</taxon>
        <taxon>Verophasmatodea</taxon>
        <taxon>Anareolatae</taxon>
        <taxon>Phasmatidae</taxon>
        <taxon>Eurycanthinae</taxon>
        <taxon>Dryococelus</taxon>
    </lineage>
</organism>
<name>A0ABQ9ICJ4_9NEOP</name>
<gene>
    <name evidence="2" type="ORF">PR048_006218</name>
</gene>
<feature type="region of interest" description="Disordered" evidence="1">
    <location>
        <begin position="1"/>
        <end position="29"/>
    </location>
</feature>
<evidence type="ECO:0000313" key="2">
    <source>
        <dbReference type="EMBL" id="KAJ8893618.1"/>
    </source>
</evidence>
<reference evidence="2 3" key="1">
    <citation type="submission" date="2023-02" db="EMBL/GenBank/DDBJ databases">
        <title>LHISI_Scaffold_Assembly.</title>
        <authorList>
            <person name="Stuart O.P."/>
            <person name="Cleave R."/>
            <person name="Magrath M.J.L."/>
            <person name="Mikheyev A.S."/>
        </authorList>
    </citation>
    <scope>NUCLEOTIDE SEQUENCE [LARGE SCALE GENOMIC DNA]</scope>
    <source>
        <strain evidence="2">Daus_M_001</strain>
        <tissue evidence="2">Leg muscle</tissue>
    </source>
</reference>
<protein>
    <submittedName>
        <fullName evidence="2">Uncharacterized protein</fullName>
    </submittedName>
</protein>
<feature type="compositionally biased region" description="Basic and acidic residues" evidence="1">
    <location>
        <begin position="11"/>
        <end position="20"/>
    </location>
</feature>
<evidence type="ECO:0000256" key="1">
    <source>
        <dbReference type="SAM" id="MobiDB-lite"/>
    </source>
</evidence>
<proteinExistence type="predicted"/>
<sequence length="308" mass="33850">MWGGVGKKGRGRLEFPEKTRRPTASSGTILTCESPMTRPGIEPGSPWWEASVLIAQPSRPLYLAMLWRGLLVLGLCAVAYSKGYTFLEFYSALQAEKRWRDKGYIVMRIKWAIATKRKTLNWRTTFLSVVSCLRYLAGRGYVIPASSCSDDGKQDEAGPFVTTGRHWGAGQGVLIQHGFIGSLPLLGPYHASIRGALWLWGCGSCMHPFAPPSPDHVATTDDGGCAMRNLEGSLLLVECVGKPDSSVLTPTQSSPFRADARTFNLWLKVGRVLSGSHPFPFLQNSPSVWEMRVIRGLPVMVVNPLAQE</sequence>
<keyword evidence="3" id="KW-1185">Reference proteome</keyword>